<accession>A0ABX4SDF5</accession>
<proteinExistence type="predicted"/>
<gene>
    <name evidence="1" type="ORF">CYJ59_02040</name>
</gene>
<name>A0ABX4SDF5_9BIFI</name>
<evidence type="ECO:0000313" key="2">
    <source>
        <dbReference type="Proteomes" id="UP000235111"/>
    </source>
</evidence>
<sequence length="189" mass="21415">MNNAVCKKLSNNAEIAEDISYTIPCVADFILSSAFSIDSRYDHSGLSFSERARRMSQKLAVIAWLDHAHIKHEAIEFAGTNDLPAFFMACTMQMLTNSKLIVGYKDKTQLKSVAASLPQNDLRRLQYKAATPPFFEPMRDYASYYKLLEDSVAANHSIVKTMEQVENPADALYSRVFNQSSVFTYNKQY</sequence>
<evidence type="ECO:0000313" key="1">
    <source>
        <dbReference type="EMBL" id="PKZ19248.1"/>
    </source>
</evidence>
<dbReference type="Proteomes" id="UP000235111">
    <property type="component" value="Unassembled WGS sequence"/>
</dbReference>
<dbReference type="EMBL" id="PKHC01000001">
    <property type="protein sequence ID" value="PKZ19248.1"/>
    <property type="molecule type" value="Genomic_DNA"/>
</dbReference>
<dbReference type="RefSeq" id="WP_101885921.1">
    <property type="nucleotide sequence ID" value="NZ_PKHB01000001.1"/>
</dbReference>
<comment type="caution">
    <text evidence="1">The sequence shown here is derived from an EMBL/GenBank/DDBJ whole genome shotgun (WGS) entry which is preliminary data.</text>
</comment>
<organism evidence="1 2">
    <name type="scientific">Gardnerella leopoldii</name>
    <dbReference type="NCBI Taxonomy" id="2792978"/>
    <lineage>
        <taxon>Bacteria</taxon>
        <taxon>Bacillati</taxon>
        <taxon>Actinomycetota</taxon>
        <taxon>Actinomycetes</taxon>
        <taxon>Bifidobacteriales</taxon>
        <taxon>Bifidobacteriaceae</taxon>
        <taxon>Gardnerella</taxon>
    </lineage>
</organism>
<reference evidence="1 2" key="1">
    <citation type="submission" date="2017-12" db="EMBL/GenBank/DDBJ databases">
        <title>Phylogenetic diversity of female urinary microbiome.</title>
        <authorList>
            <person name="Thomas-White K."/>
            <person name="Wolfe A.J."/>
        </authorList>
    </citation>
    <scope>NUCLEOTIDE SEQUENCE [LARGE SCALE GENOMIC DNA]</scope>
    <source>
        <strain evidence="1 2">UMB0912</strain>
    </source>
</reference>
<keyword evidence="2" id="KW-1185">Reference proteome</keyword>
<protein>
    <submittedName>
        <fullName evidence="1">Uncharacterized protein</fullName>
    </submittedName>
</protein>